<dbReference type="SUPFAM" id="SSF54862">
    <property type="entry name" value="4Fe-4S ferredoxins"/>
    <property type="match status" value="1"/>
</dbReference>
<dbReference type="GO" id="GO:0051539">
    <property type="term" value="F:4 iron, 4 sulfur cluster binding"/>
    <property type="evidence" value="ECO:0007669"/>
    <property type="project" value="UniProtKB-KW"/>
</dbReference>
<evidence type="ECO:0000256" key="2">
    <source>
        <dbReference type="ARBA" id="ARBA00022723"/>
    </source>
</evidence>
<dbReference type="KEGG" id="blq:L21SP5_02562"/>
<keyword evidence="4" id="KW-0411">Iron-sulfur</keyword>
<protein>
    <submittedName>
        <fullName evidence="7">Iron hydrogenase 1</fullName>
        <ecNumber evidence="7">1.12.7.2</ecNumber>
    </submittedName>
</protein>
<dbReference type="STRING" id="1307839.L21SP5_02562"/>
<dbReference type="Gene3D" id="3.40.50.1780">
    <property type="match status" value="2"/>
</dbReference>
<accession>A0A0S2I1C9</accession>
<dbReference type="InterPro" id="IPR017896">
    <property type="entry name" value="4Fe4S_Fe-S-bd"/>
</dbReference>
<dbReference type="EMBL" id="CP013118">
    <property type="protein sequence ID" value="ALO16185.1"/>
    <property type="molecule type" value="Genomic_DNA"/>
</dbReference>
<proteinExistence type="predicted"/>
<dbReference type="InterPro" id="IPR017900">
    <property type="entry name" value="4Fe4S_Fe_S_CS"/>
</dbReference>
<evidence type="ECO:0000256" key="4">
    <source>
        <dbReference type="ARBA" id="ARBA00023014"/>
    </source>
</evidence>
<reference evidence="7 8" key="1">
    <citation type="submission" date="2015-11" db="EMBL/GenBank/DDBJ databases">
        <title>Description and complete genome sequence of a novel strain predominating in hypersaline microbial mats and representing a new family of the Bacteriodetes phylum.</title>
        <authorList>
            <person name="Spring S."/>
            <person name="Bunk B."/>
            <person name="Sproer C."/>
            <person name="Klenk H.-P."/>
        </authorList>
    </citation>
    <scope>NUCLEOTIDE SEQUENCE [LARGE SCALE GENOMIC DNA]</scope>
    <source>
        <strain evidence="7 8">L21-Spi-D4</strain>
    </source>
</reference>
<dbReference type="AlphaFoldDB" id="A0A0S2I1C9"/>
<keyword evidence="2" id="KW-0479">Metal-binding</keyword>
<feature type="domain" description="4Fe-4S ferredoxin-type" evidence="5">
    <location>
        <begin position="5"/>
        <end position="33"/>
    </location>
</feature>
<evidence type="ECO:0000259" key="6">
    <source>
        <dbReference type="PROSITE" id="PS51656"/>
    </source>
</evidence>
<keyword evidence="1" id="KW-0004">4Fe-4S</keyword>
<dbReference type="RefSeq" id="WP_057953579.1">
    <property type="nucleotide sequence ID" value="NZ_CP013118.1"/>
</dbReference>
<dbReference type="Pfam" id="PF04060">
    <property type="entry name" value="FeS"/>
    <property type="match status" value="1"/>
</dbReference>
<evidence type="ECO:0000259" key="5">
    <source>
        <dbReference type="PROSITE" id="PS51379"/>
    </source>
</evidence>
<keyword evidence="7" id="KW-0560">Oxidoreductase</keyword>
<dbReference type="Gene3D" id="3.40.950.10">
    <property type="entry name" value="Fe-only Hydrogenase (Larger Subunit), Chain L, domain 3"/>
    <property type="match status" value="2"/>
</dbReference>
<dbReference type="GO" id="GO:0008901">
    <property type="term" value="F:ferredoxin hydrogenase activity"/>
    <property type="evidence" value="ECO:0007669"/>
    <property type="project" value="UniProtKB-EC"/>
</dbReference>
<keyword evidence="3" id="KW-0408">Iron</keyword>
<dbReference type="OrthoDB" id="1091152at2"/>
<dbReference type="PROSITE" id="PS51379">
    <property type="entry name" value="4FE4S_FER_2"/>
    <property type="match status" value="2"/>
</dbReference>
<keyword evidence="8" id="KW-1185">Reference proteome</keyword>
<dbReference type="InterPro" id="IPR009016">
    <property type="entry name" value="Fe_hydrogenase"/>
</dbReference>
<dbReference type="Gene3D" id="1.10.15.40">
    <property type="entry name" value="Electron transport complex subunit B, putative Fe-S cluster"/>
    <property type="match status" value="1"/>
</dbReference>
<evidence type="ECO:0000313" key="7">
    <source>
        <dbReference type="EMBL" id="ALO16185.1"/>
    </source>
</evidence>
<dbReference type="InterPro" id="IPR050340">
    <property type="entry name" value="Cytosolic_Fe-S_CAF"/>
</dbReference>
<organism evidence="7 8">
    <name type="scientific">Salinivirga cyanobacteriivorans</name>
    <dbReference type="NCBI Taxonomy" id="1307839"/>
    <lineage>
        <taxon>Bacteria</taxon>
        <taxon>Pseudomonadati</taxon>
        <taxon>Bacteroidota</taxon>
        <taxon>Bacteroidia</taxon>
        <taxon>Bacteroidales</taxon>
        <taxon>Salinivirgaceae</taxon>
        <taxon>Salinivirga</taxon>
    </lineage>
</organism>
<sequence>MNKQEAIYTEANNCQDCYKCIRHCPVKAIKIEDHSASIMHHLCIFCGICTSVCPAEAKIIRNDIHTANYYLHQEAPVYLSLAPSFVSDFSEWPLEKFMAACKKLGFEAVSETALGAEMLSAHLKDWIPEQKNGIYISSCCPTVVELIQKYYPEHIGKLTPFVSPVQAHARLLKKLNPNARVVFAGPCISKKTELDFPDNAVDTVLTFEELSKMFDNEGLLPELVDVSVPDHFYPKQAHNGRLYPVDGGMSNSLQPDVAQTSSSFMSFSGMATVKKLLDNMPETNGQTLFLELLACDGGCINGPGRASSGEIIQSRSAVLATNQEQEGAVLANYSAIPLAMDYQFNFIEKQPTFPEDEIREVLSSIGKMTPDDELNCGGCGYNTCRNFAQAILGGKAERQMCVSYMRKMAQNKASVLLRKMPYGVVIVDENLKVIESNELFASIWGETSQLAYDARPGLEGASIEKLTPLSRLFKNLLHSGHERIEKDLEYEGRVLHVSLFTIQKHKQVCAIVRVPGEHDVSVDELLLRLKQVVRENMQTAQKAASLIGENAANTECAINTVMDSMKGGSNA</sequence>
<gene>
    <name evidence="7" type="ORF">L21SP5_02562</name>
</gene>
<dbReference type="EC" id="1.12.7.2" evidence="7"/>
<dbReference type="Pfam" id="PF02906">
    <property type="entry name" value="Fe_hyd_lg_C"/>
    <property type="match status" value="1"/>
</dbReference>
<evidence type="ECO:0000256" key="3">
    <source>
        <dbReference type="ARBA" id="ARBA00023004"/>
    </source>
</evidence>
<dbReference type="SUPFAM" id="SSF53920">
    <property type="entry name" value="Fe-only hydrogenase"/>
    <property type="match status" value="1"/>
</dbReference>
<dbReference type="GO" id="GO:0046872">
    <property type="term" value="F:metal ion binding"/>
    <property type="evidence" value="ECO:0007669"/>
    <property type="project" value="UniProtKB-KW"/>
</dbReference>
<dbReference type="InterPro" id="IPR004108">
    <property type="entry name" value="Fe_hydrogenase_lsu_C"/>
</dbReference>
<feature type="domain" description="4Fe-4S" evidence="6">
    <location>
        <begin position="357"/>
        <end position="418"/>
    </location>
</feature>
<dbReference type="PANTHER" id="PTHR11615">
    <property type="entry name" value="NITRATE, FORMATE, IRON DEHYDROGENASE"/>
    <property type="match status" value="1"/>
</dbReference>
<evidence type="ECO:0000313" key="8">
    <source>
        <dbReference type="Proteomes" id="UP000064893"/>
    </source>
</evidence>
<dbReference type="InterPro" id="IPR007202">
    <property type="entry name" value="4Fe-4S_dom"/>
</dbReference>
<dbReference type="PROSITE" id="PS51656">
    <property type="entry name" value="4FE4S"/>
    <property type="match status" value="1"/>
</dbReference>
<dbReference type="PROSITE" id="PS00198">
    <property type="entry name" value="4FE4S_FER_1"/>
    <property type="match status" value="1"/>
</dbReference>
<name>A0A0S2I1C9_9BACT</name>
<feature type="domain" description="4Fe-4S ferredoxin-type" evidence="5">
    <location>
        <begin position="34"/>
        <end position="63"/>
    </location>
</feature>
<dbReference type="PATRIC" id="fig|1307839.3.peg.2692"/>
<dbReference type="Gene3D" id="3.30.70.20">
    <property type="match status" value="1"/>
</dbReference>
<evidence type="ECO:0000256" key="1">
    <source>
        <dbReference type="ARBA" id="ARBA00022485"/>
    </source>
</evidence>
<dbReference type="Pfam" id="PF13237">
    <property type="entry name" value="Fer4_10"/>
    <property type="match status" value="1"/>
</dbReference>
<dbReference type="Proteomes" id="UP000064893">
    <property type="component" value="Chromosome"/>
</dbReference>